<sequence length="418" mass="44710">MRIQIVTVGTTGSVAPYTGLAHRLAAEGHDVEIATHARFATMVSCCGLRMRPMEADPFEALITAHTRRGEARGRRPDVPLKTLRSLRQAGEQAALALVDGILTAVDPKADLVLLSTLAAPIGSVVARHHRIPTMGAFLQPDVPSRDFSPCSMAWRPPGPANRLRARIANTAFDALYGPAVRAVHGRLGLAPRSSRRLRTERERGNWPIWHGYSPSVLPRPADWRPGSEVAGYWWAHECPHWQPPDLLADFLAAGPPPVLVGFGSMMPGDPERLGRLAAGALRRAKLRGIVQSGWAGLDVIDDDIITVGAVPHSWLMPRTSVVVHHAGAGTTAAGLRAGVPAVPVPVMTDQPWWAARLVGLGVSVRALPYAELTEIRLADALTAATQSEALRRNAAAVARELAREDGAGAVADALARRA</sequence>
<proteinExistence type="predicted"/>
<dbReference type="CDD" id="cd03784">
    <property type="entry name" value="GT1_Gtf-like"/>
    <property type="match status" value="1"/>
</dbReference>
<dbReference type="InterPro" id="IPR050426">
    <property type="entry name" value="Glycosyltransferase_28"/>
</dbReference>
<dbReference type="Pfam" id="PF06722">
    <property type="entry name" value="EryCIII-like_C"/>
    <property type="match status" value="1"/>
</dbReference>
<organism evidence="4 5">
    <name type="scientific">Streptomyces macrolidinus</name>
    <dbReference type="NCBI Taxonomy" id="2952607"/>
    <lineage>
        <taxon>Bacteria</taxon>
        <taxon>Bacillati</taxon>
        <taxon>Actinomycetota</taxon>
        <taxon>Actinomycetes</taxon>
        <taxon>Kitasatosporales</taxon>
        <taxon>Streptomycetaceae</taxon>
        <taxon>Streptomyces</taxon>
    </lineage>
</organism>
<dbReference type="InterPro" id="IPR004276">
    <property type="entry name" value="GlycoTrans_28_N"/>
</dbReference>
<evidence type="ECO:0000256" key="1">
    <source>
        <dbReference type="ARBA" id="ARBA00022679"/>
    </source>
</evidence>
<dbReference type="Proteomes" id="UP001523219">
    <property type="component" value="Unassembled WGS sequence"/>
</dbReference>
<dbReference type="EMBL" id="JAMWMR010000024">
    <property type="protein sequence ID" value="MCN9243672.1"/>
    <property type="molecule type" value="Genomic_DNA"/>
</dbReference>
<evidence type="ECO:0000313" key="4">
    <source>
        <dbReference type="EMBL" id="MCN9243672.1"/>
    </source>
</evidence>
<evidence type="ECO:0000259" key="2">
    <source>
        <dbReference type="Pfam" id="PF03033"/>
    </source>
</evidence>
<gene>
    <name evidence="4" type="ORF">NGF19_23270</name>
</gene>
<comment type="caution">
    <text evidence="4">The sequence shown here is derived from an EMBL/GenBank/DDBJ whole genome shotgun (WGS) entry which is preliminary data.</text>
</comment>
<dbReference type="Pfam" id="PF03033">
    <property type="entry name" value="Glyco_transf_28"/>
    <property type="match status" value="1"/>
</dbReference>
<keyword evidence="1" id="KW-0808">Transferase</keyword>
<keyword evidence="5" id="KW-1185">Reference proteome</keyword>
<dbReference type="PANTHER" id="PTHR48050">
    <property type="entry name" value="STEROL 3-BETA-GLUCOSYLTRANSFERASE"/>
    <property type="match status" value="1"/>
</dbReference>
<dbReference type="InterPro" id="IPR010610">
    <property type="entry name" value="EryCIII-like_C"/>
</dbReference>
<feature type="domain" description="Erythromycin biosynthesis protein CIII-like C-terminal" evidence="3">
    <location>
        <begin position="297"/>
        <end position="409"/>
    </location>
</feature>
<dbReference type="Gene3D" id="3.40.50.2000">
    <property type="entry name" value="Glycogen Phosphorylase B"/>
    <property type="match status" value="2"/>
</dbReference>
<protein>
    <submittedName>
        <fullName evidence="4">Glycosyltransferase</fullName>
    </submittedName>
</protein>
<evidence type="ECO:0000313" key="5">
    <source>
        <dbReference type="Proteomes" id="UP001523219"/>
    </source>
</evidence>
<name>A0ABT0ZJ99_9ACTN</name>
<feature type="domain" description="Glycosyltransferase family 28 N-terminal" evidence="2">
    <location>
        <begin position="4"/>
        <end position="137"/>
    </location>
</feature>
<reference evidence="4 5" key="1">
    <citation type="submission" date="2022-05" db="EMBL/GenBank/DDBJ databases">
        <title>Streptomyces sp. nov. RY43-2 isolated from soil of a peat swamp forest.</title>
        <authorList>
            <person name="Kanchanasin P."/>
            <person name="Tanasupawat S."/>
            <person name="Phongsopitanun W."/>
        </authorList>
    </citation>
    <scope>NUCLEOTIDE SEQUENCE [LARGE SCALE GENOMIC DNA]</scope>
    <source>
        <strain evidence="4 5">RY43-2</strain>
    </source>
</reference>
<evidence type="ECO:0000259" key="3">
    <source>
        <dbReference type="Pfam" id="PF06722"/>
    </source>
</evidence>
<dbReference type="SUPFAM" id="SSF53756">
    <property type="entry name" value="UDP-Glycosyltransferase/glycogen phosphorylase"/>
    <property type="match status" value="1"/>
</dbReference>
<dbReference type="InterPro" id="IPR002213">
    <property type="entry name" value="UDP_glucos_trans"/>
</dbReference>
<accession>A0ABT0ZJ99</accession>
<dbReference type="RefSeq" id="WP_252427168.1">
    <property type="nucleotide sequence ID" value="NZ_JAMWMR010000024.1"/>
</dbReference>
<dbReference type="PANTHER" id="PTHR48050:SF13">
    <property type="entry name" value="STEROL 3-BETA-GLUCOSYLTRANSFERASE UGT80A2"/>
    <property type="match status" value="1"/>
</dbReference>